<dbReference type="Proteomes" id="UP000224006">
    <property type="component" value="Chromosome I"/>
</dbReference>
<feature type="region of interest" description="Disordered" evidence="1">
    <location>
        <begin position="270"/>
        <end position="300"/>
    </location>
</feature>
<feature type="compositionally biased region" description="Low complexity" evidence="1">
    <location>
        <begin position="162"/>
        <end position="176"/>
    </location>
</feature>
<dbReference type="KEGG" id="bbes:BESB_007620"/>
<dbReference type="AlphaFoldDB" id="A0A2A9MQP1"/>
<comment type="caution">
    <text evidence="3">The sequence shown here is derived from an EMBL/GenBank/DDBJ whole genome shotgun (WGS) entry which is preliminary data.</text>
</comment>
<evidence type="ECO:0008006" key="5">
    <source>
        <dbReference type="Google" id="ProtNLM"/>
    </source>
</evidence>
<proteinExistence type="predicted"/>
<evidence type="ECO:0000256" key="1">
    <source>
        <dbReference type="SAM" id="MobiDB-lite"/>
    </source>
</evidence>
<keyword evidence="2" id="KW-0472">Membrane</keyword>
<dbReference type="VEuPathDB" id="ToxoDB:BESB_007620"/>
<keyword evidence="2" id="KW-0812">Transmembrane</keyword>
<accession>A0A2A9MQP1</accession>
<keyword evidence="4" id="KW-1185">Reference proteome</keyword>
<name>A0A2A9MQP1_BESBE</name>
<evidence type="ECO:0000313" key="4">
    <source>
        <dbReference type="Proteomes" id="UP000224006"/>
    </source>
</evidence>
<evidence type="ECO:0000313" key="3">
    <source>
        <dbReference type="EMBL" id="PFH38420.1"/>
    </source>
</evidence>
<evidence type="ECO:0000256" key="2">
    <source>
        <dbReference type="SAM" id="Phobius"/>
    </source>
</evidence>
<feature type="region of interest" description="Disordered" evidence="1">
    <location>
        <begin position="123"/>
        <end position="234"/>
    </location>
</feature>
<gene>
    <name evidence="3" type="ORF">BESB_007620</name>
</gene>
<protein>
    <recommendedName>
        <fullName evidence="5">Transmembrane protein</fullName>
    </recommendedName>
</protein>
<keyword evidence="2" id="KW-1133">Transmembrane helix</keyword>
<dbReference type="GeneID" id="40305824"/>
<reference evidence="3 4" key="1">
    <citation type="submission" date="2017-09" db="EMBL/GenBank/DDBJ databases">
        <title>Genome sequencing of Besnoitia besnoiti strain Bb-Ger1.</title>
        <authorList>
            <person name="Schares G."/>
            <person name="Venepally P."/>
            <person name="Lorenzi H.A."/>
        </authorList>
    </citation>
    <scope>NUCLEOTIDE SEQUENCE [LARGE SCALE GENOMIC DNA]</scope>
    <source>
        <strain evidence="3 4">Bb-Ger1</strain>
    </source>
</reference>
<feature type="region of interest" description="Disordered" evidence="1">
    <location>
        <begin position="1"/>
        <end position="26"/>
    </location>
</feature>
<sequence length="425" mass="46391">MRGWSLDDAAPASGVRPSRERGESLKVLSGASQEARTHKRYSGIFGLLSLAVAVFAVAWVSFTRIREVEKAPKELEEGKIGEGTPELLDEEPVEPVKPSKWLPRVMCAVLTVAVVSAITGALPPYSPPRRYPQPAAGLQPAPFAREVRDRRRATPRPPNYHPVPLSAAAPSQSPRSRPNRFPPPPPFGPSSALLRPSTPVPRPQPAPQEEEAGASVELKPAGEVTTTTEEGAAQGGRAGVVAKFIVDVIYSYLWLREDFAAGEHMFEAHTGGGGRTQRSPWEAEESVDQQGGGGDLGSSSRRWQRLRAIRRLAEPPRSRLYGCMGEAAPEVARDGRLRARESRVSFWSRLLLVAKRVCVSGRGARGDSAPGRQPDAFLRGHVQTRAYYRGFMTAGLPQRINGTLLYPSWSGGCSFPWKYNFNCFP</sequence>
<feature type="transmembrane region" description="Helical" evidence="2">
    <location>
        <begin position="41"/>
        <end position="62"/>
    </location>
</feature>
<dbReference type="EMBL" id="NWUJ01000001">
    <property type="protein sequence ID" value="PFH38420.1"/>
    <property type="molecule type" value="Genomic_DNA"/>
</dbReference>
<dbReference type="RefSeq" id="XP_029222429.1">
    <property type="nucleotide sequence ID" value="XM_029359516.1"/>
</dbReference>
<organism evidence="3 4">
    <name type="scientific">Besnoitia besnoiti</name>
    <name type="common">Apicomplexan protozoan</name>
    <dbReference type="NCBI Taxonomy" id="94643"/>
    <lineage>
        <taxon>Eukaryota</taxon>
        <taxon>Sar</taxon>
        <taxon>Alveolata</taxon>
        <taxon>Apicomplexa</taxon>
        <taxon>Conoidasida</taxon>
        <taxon>Coccidia</taxon>
        <taxon>Eucoccidiorida</taxon>
        <taxon>Eimeriorina</taxon>
        <taxon>Sarcocystidae</taxon>
        <taxon>Besnoitia</taxon>
    </lineage>
</organism>
<feature type="compositionally biased region" description="Low complexity" evidence="1">
    <location>
        <begin position="221"/>
        <end position="232"/>
    </location>
</feature>